<evidence type="ECO:0000313" key="1">
    <source>
        <dbReference type="EMBL" id="GGR38994.1"/>
    </source>
</evidence>
<name>A0A918FI74_9ACTN</name>
<dbReference type="SUPFAM" id="SSF102405">
    <property type="entry name" value="MCP/YpsA-like"/>
    <property type="match status" value="1"/>
</dbReference>
<gene>
    <name evidence="1" type="ORF">GCM10010251_64520</name>
</gene>
<sequence length="168" mass="17234">MTTIAVTGHTDLTEDSVPLVRAALDDLLARYASDGDLVGVSCLAAGADCLFAEAVLAAGGSLVAVIPSRDYRRTKVGPAHAPVFDHLVDSATEVLVLPRDMADHQAYEAANAVLVERADRLVAVWNGAPPSGRGGGTADAVLDARAAGVPVEVVWPVGAERVSGVRGL</sequence>
<proteinExistence type="predicted"/>
<reference evidence="1" key="2">
    <citation type="submission" date="2020-09" db="EMBL/GenBank/DDBJ databases">
        <authorList>
            <person name="Sun Q."/>
            <person name="Ohkuma M."/>
        </authorList>
    </citation>
    <scope>NUCLEOTIDE SEQUENCE</scope>
    <source>
        <strain evidence="1">JCM 4346</strain>
    </source>
</reference>
<dbReference type="PANTHER" id="PTHR38440:SF1">
    <property type="entry name" value="UPF0398 PROTEIN SPR0331"/>
    <property type="match status" value="1"/>
</dbReference>
<accession>A0A918FI74</accession>
<protein>
    <recommendedName>
        <fullName evidence="3">DUF1273 family protein</fullName>
    </recommendedName>
</protein>
<comment type="caution">
    <text evidence="1">The sequence shown here is derived from an EMBL/GenBank/DDBJ whole genome shotgun (WGS) entry which is preliminary data.</text>
</comment>
<dbReference type="RefSeq" id="WP_189941294.1">
    <property type="nucleotide sequence ID" value="NZ_BMSX01000017.1"/>
</dbReference>
<organism evidence="1 2">
    <name type="scientific">Streptomyces aurantiogriseus</name>
    <dbReference type="NCBI Taxonomy" id="66870"/>
    <lineage>
        <taxon>Bacteria</taxon>
        <taxon>Bacillati</taxon>
        <taxon>Actinomycetota</taxon>
        <taxon>Actinomycetes</taxon>
        <taxon>Kitasatosporales</taxon>
        <taxon>Streptomycetaceae</taxon>
        <taxon>Streptomyces</taxon>
    </lineage>
</organism>
<evidence type="ECO:0008006" key="3">
    <source>
        <dbReference type="Google" id="ProtNLM"/>
    </source>
</evidence>
<dbReference type="AlphaFoldDB" id="A0A918FI74"/>
<keyword evidence="2" id="KW-1185">Reference proteome</keyword>
<evidence type="ECO:0000313" key="2">
    <source>
        <dbReference type="Proteomes" id="UP000658320"/>
    </source>
</evidence>
<reference evidence="1" key="1">
    <citation type="journal article" date="2014" name="Int. J. Syst. Evol. Microbiol.">
        <title>Complete genome sequence of Corynebacterium casei LMG S-19264T (=DSM 44701T), isolated from a smear-ripened cheese.</title>
        <authorList>
            <consortium name="US DOE Joint Genome Institute (JGI-PGF)"/>
            <person name="Walter F."/>
            <person name="Albersmeier A."/>
            <person name="Kalinowski J."/>
            <person name="Ruckert C."/>
        </authorList>
    </citation>
    <scope>NUCLEOTIDE SEQUENCE</scope>
    <source>
        <strain evidence="1">JCM 4346</strain>
    </source>
</reference>
<dbReference type="PANTHER" id="PTHR38440">
    <property type="entry name" value="UPF0398 PROTEIN YPSA"/>
    <property type="match status" value="1"/>
</dbReference>
<dbReference type="Gene3D" id="3.40.50.450">
    <property type="match status" value="1"/>
</dbReference>
<dbReference type="InterPro" id="IPR010697">
    <property type="entry name" value="YspA"/>
</dbReference>
<dbReference type="EMBL" id="BMSX01000017">
    <property type="protein sequence ID" value="GGR38994.1"/>
    <property type="molecule type" value="Genomic_DNA"/>
</dbReference>
<dbReference type="Proteomes" id="UP000658320">
    <property type="component" value="Unassembled WGS sequence"/>
</dbReference>